<evidence type="ECO:0000256" key="4">
    <source>
        <dbReference type="ARBA" id="ARBA00023242"/>
    </source>
</evidence>
<evidence type="ECO:0000256" key="3">
    <source>
        <dbReference type="ARBA" id="ARBA00022737"/>
    </source>
</evidence>
<gene>
    <name evidence="5" type="ORF">QR680_003014</name>
</gene>
<protein>
    <submittedName>
        <fullName evidence="5">Uncharacterized protein</fullName>
    </submittedName>
</protein>
<dbReference type="InterPro" id="IPR036322">
    <property type="entry name" value="WD40_repeat_dom_sf"/>
</dbReference>
<dbReference type="InterPro" id="IPR015943">
    <property type="entry name" value="WD40/YVTN_repeat-like_dom_sf"/>
</dbReference>
<name>A0AA39LJC8_9BILA</name>
<keyword evidence="3" id="KW-0677">Repeat</keyword>
<evidence type="ECO:0000313" key="6">
    <source>
        <dbReference type="Proteomes" id="UP001175271"/>
    </source>
</evidence>
<evidence type="ECO:0000256" key="1">
    <source>
        <dbReference type="ARBA" id="ARBA00004123"/>
    </source>
</evidence>
<evidence type="ECO:0000313" key="5">
    <source>
        <dbReference type="EMBL" id="KAK0399378.1"/>
    </source>
</evidence>
<dbReference type="Gene3D" id="2.130.10.10">
    <property type="entry name" value="YVTN repeat-like/Quinoprotein amine dehydrogenase"/>
    <property type="match status" value="1"/>
</dbReference>
<organism evidence="5 6">
    <name type="scientific">Steinernema hermaphroditum</name>
    <dbReference type="NCBI Taxonomy" id="289476"/>
    <lineage>
        <taxon>Eukaryota</taxon>
        <taxon>Metazoa</taxon>
        <taxon>Ecdysozoa</taxon>
        <taxon>Nematoda</taxon>
        <taxon>Chromadorea</taxon>
        <taxon>Rhabditida</taxon>
        <taxon>Tylenchina</taxon>
        <taxon>Panagrolaimomorpha</taxon>
        <taxon>Strongyloidoidea</taxon>
        <taxon>Steinernematidae</taxon>
        <taxon>Steinernema</taxon>
    </lineage>
</organism>
<keyword evidence="6" id="KW-1185">Reference proteome</keyword>
<dbReference type="GO" id="GO:0031080">
    <property type="term" value="C:nuclear pore outer ring"/>
    <property type="evidence" value="ECO:0007669"/>
    <property type="project" value="TreeGrafter"/>
</dbReference>
<comment type="caution">
    <text evidence="5">The sequence shown here is derived from an EMBL/GenBank/DDBJ whole genome shotgun (WGS) entry which is preliminary data.</text>
</comment>
<comment type="subcellular location">
    <subcellularLocation>
        <location evidence="1">Nucleus</location>
    </subcellularLocation>
</comment>
<dbReference type="PANTHER" id="PTHR22652">
    <property type="entry name" value="NUCLEOPORIN NUP43"/>
    <property type="match status" value="1"/>
</dbReference>
<dbReference type="EMBL" id="JAUCMV010000005">
    <property type="protein sequence ID" value="KAK0399378.1"/>
    <property type="molecule type" value="Genomic_DNA"/>
</dbReference>
<dbReference type="SMART" id="SM00320">
    <property type="entry name" value="WD40"/>
    <property type="match status" value="4"/>
</dbReference>
<accession>A0AA39LJC8</accession>
<keyword evidence="2" id="KW-0853">WD repeat</keyword>
<dbReference type="PANTHER" id="PTHR22652:SF0">
    <property type="entry name" value="NUCLEOPORIN NUP43"/>
    <property type="match status" value="1"/>
</dbReference>
<proteinExistence type="predicted"/>
<reference evidence="5" key="1">
    <citation type="submission" date="2023-06" db="EMBL/GenBank/DDBJ databases">
        <title>Genomic analysis of the entomopathogenic nematode Steinernema hermaphroditum.</title>
        <authorList>
            <person name="Schwarz E.M."/>
            <person name="Heppert J.K."/>
            <person name="Baniya A."/>
            <person name="Schwartz H.T."/>
            <person name="Tan C.-H."/>
            <person name="Antoshechkin I."/>
            <person name="Sternberg P.W."/>
            <person name="Goodrich-Blair H."/>
            <person name="Dillman A.R."/>
        </authorList>
    </citation>
    <scope>NUCLEOTIDE SEQUENCE</scope>
    <source>
        <strain evidence="5">PS9179</strain>
        <tissue evidence="5">Whole animal</tissue>
    </source>
</reference>
<keyword evidence="4" id="KW-0539">Nucleus</keyword>
<dbReference type="Proteomes" id="UP001175271">
    <property type="component" value="Unassembled WGS sequence"/>
</dbReference>
<sequence>MTKRLYSDAYSAMVNVSHTIQTPAFVSAICDLSLDDNDVRFMVGTVGAPNAYLVVYEKDGPKIESYHEKAHLQVSGNVSAITLLPTRVVAVGFEDGHLRLYKLGDEIEETNAQRLSESACTGIVLLDNHLYVGTECGKLMVVNATTFKRERTVHKNMTSVIDLCEVNDHTIACAQLDGSIVLVDTMEDKKFEHIPIVEDTSITAIANHPEFAGLLAFGTSDGQVGFLDTNTTTKSHVFSSTSYSCSVWKVAFHPNKSFLMYSASDNGAFIEWDVSGSGRMSDVGQNDDARCMFTSNSLRQAMEMRHLIKSTAPISTICIIGDRYIAALECSQVQIVRTVPEDSIEIKG</sequence>
<evidence type="ECO:0000256" key="2">
    <source>
        <dbReference type="ARBA" id="ARBA00022574"/>
    </source>
</evidence>
<dbReference type="InterPro" id="IPR001680">
    <property type="entry name" value="WD40_rpt"/>
</dbReference>
<dbReference type="SUPFAM" id="SSF50978">
    <property type="entry name" value="WD40 repeat-like"/>
    <property type="match status" value="1"/>
</dbReference>
<dbReference type="AlphaFoldDB" id="A0AA39LJC8"/>